<dbReference type="Pfam" id="PF00226">
    <property type="entry name" value="DnaJ"/>
    <property type="match status" value="1"/>
</dbReference>
<dbReference type="GO" id="GO:0051787">
    <property type="term" value="F:misfolded protein binding"/>
    <property type="evidence" value="ECO:0007669"/>
    <property type="project" value="TreeGrafter"/>
</dbReference>
<dbReference type="Gene3D" id="1.10.287.110">
    <property type="entry name" value="DnaJ domain"/>
    <property type="match status" value="1"/>
</dbReference>
<protein>
    <recommendedName>
        <fullName evidence="2">J domain-containing protein</fullName>
    </recommendedName>
</protein>
<name>A0A6C0B715_9ZZZZ</name>
<evidence type="ECO:0000259" key="2">
    <source>
        <dbReference type="PROSITE" id="PS50076"/>
    </source>
</evidence>
<feature type="domain" description="J" evidence="2">
    <location>
        <begin position="5"/>
        <end position="73"/>
    </location>
</feature>
<dbReference type="AlphaFoldDB" id="A0A6C0B715"/>
<dbReference type="SUPFAM" id="SSF46565">
    <property type="entry name" value="Chaperone J-domain"/>
    <property type="match status" value="1"/>
</dbReference>
<dbReference type="CDD" id="cd06257">
    <property type="entry name" value="DnaJ"/>
    <property type="match status" value="1"/>
</dbReference>
<dbReference type="EMBL" id="MN739080">
    <property type="protein sequence ID" value="QHS87288.1"/>
    <property type="molecule type" value="Genomic_DNA"/>
</dbReference>
<reference evidence="3" key="1">
    <citation type="journal article" date="2020" name="Nature">
        <title>Giant virus diversity and host interactions through global metagenomics.</title>
        <authorList>
            <person name="Schulz F."/>
            <person name="Roux S."/>
            <person name="Paez-Espino D."/>
            <person name="Jungbluth S."/>
            <person name="Walsh D.A."/>
            <person name="Denef V.J."/>
            <person name="McMahon K.D."/>
            <person name="Konstantinidis K.T."/>
            <person name="Eloe-Fadrosh E.A."/>
            <person name="Kyrpides N.C."/>
            <person name="Woyke T."/>
        </authorList>
    </citation>
    <scope>NUCLEOTIDE SEQUENCE</scope>
    <source>
        <strain evidence="3">GVMAG-M-3300010157-4</strain>
    </source>
</reference>
<dbReference type="PROSITE" id="PS50076">
    <property type="entry name" value="DNAJ_2"/>
    <property type="match status" value="1"/>
</dbReference>
<dbReference type="GO" id="GO:0051087">
    <property type="term" value="F:protein-folding chaperone binding"/>
    <property type="evidence" value="ECO:0007669"/>
    <property type="project" value="TreeGrafter"/>
</dbReference>
<dbReference type="PRINTS" id="PR00625">
    <property type="entry name" value="JDOMAIN"/>
</dbReference>
<dbReference type="InterPro" id="IPR036869">
    <property type="entry name" value="J_dom_sf"/>
</dbReference>
<dbReference type="SMART" id="SM00271">
    <property type="entry name" value="DnaJ"/>
    <property type="match status" value="1"/>
</dbReference>
<dbReference type="InterPro" id="IPR051948">
    <property type="entry name" value="Hsp70_co-chaperone_J-domain"/>
</dbReference>
<dbReference type="GO" id="GO:0036503">
    <property type="term" value="P:ERAD pathway"/>
    <property type="evidence" value="ECO:0007669"/>
    <property type="project" value="TreeGrafter"/>
</dbReference>
<dbReference type="GO" id="GO:0005783">
    <property type="term" value="C:endoplasmic reticulum"/>
    <property type="evidence" value="ECO:0007669"/>
    <property type="project" value="TreeGrafter"/>
</dbReference>
<dbReference type="InterPro" id="IPR001623">
    <property type="entry name" value="DnaJ_domain"/>
</dbReference>
<organism evidence="3">
    <name type="scientific">viral metagenome</name>
    <dbReference type="NCBI Taxonomy" id="1070528"/>
    <lineage>
        <taxon>unclassified sequences</taxon>
        <taxon>metagenomes</taxon>
        <taxon>organismal metagenomes</taxon>
    </lineage>
</organism>
<evidence type="ECO:0000256" key="1">
    <source>
        <dbReference type="ARBA" id="ARBA00023186"/>
    </source>
</evidence>
<keyword evidence="1" id="KW-0143">Chaperone</keyword>
<dbReference type="PANTHER" id="PTHR44360">
    <property type="entry name" value="DNAJ HOMOLOG SUBFAMILY B MEMBER 9"/>
    <property type="match status" value="1"/>
</dbReference>
<dbReference type="PANTHER" id="PTHR44360:SF1">
    <property type="entry name" value="DNAJ HOMOLOG SUBFAMILY B MEMBER 9"/>
    <property type="match status" value="1"/>
</dbReference>
<proteinExistence type="predicted"/>
<accession>A0A6C0B715</accession>
<sequence>MNSQQAYKVLDLEPGAAYETIRRQYKMLALKYHPDKNRDPGAADKYREIKEAHDVLCSHNQDPVSNGWFSKCGLDKTELGSSTYARAASDFFEMIYNDEQFQRRVFHPLLMRVVGSCEEKAIAMFRKMEKAKARKLYDILILYQDTLHLSADTLAKIKETIDMPLSEAPLGEASLSEAQGSFDVKDMVVLNPNLDDLLDQSVYKLKQDNGQIVFVPLWHRELEYDGVFVDCLPTLPDNVELDELNNIYVKCVLKVGDLWDKDGLEVQVGTRAYNLDVGQLRLVSRQTVRIDGLGIPVPNEADIFNVSRLSHIYAHVEIGI</sequence>
<evidence type="ECO:0000313" key="3">
    <source>
        <dbReference type="EMBL" id="QHS87288.1"/>
    </source>
</evidence>